<name>A0A9W6EY99_9CHLO</name>
<gene>
    <name evidence="2" type="primary">PLESTB000277</name>
    <name evidence="2" type="ORF">PLESTB_000228900</name>
</gene>
<comment type="caution">
    <text evidence="2">The sequence shown here is derived from an EMBL/GenBank/DDBJ whole genome shotgun (WGS) entry which is preliminary data.</text>
</comment>
<protein>
    <submittedName>
        <fullName evidence="2">Uncharacterized protein</fullName>
    </submittedName>
</protein>
<keyword evidence="3" id="KW-1185">Reference proteome</keyword>
<proteinExistence type="predicted"/>
<sequence length="110" mass="11303">MAHSVGRRMESCSMTAWGGSFGSAASGSGGGMVGVGPGEGMAQLQPDGNGGWDFASDDGPLPSIQQQQLLLHSKALAAALQLQSFGGSPHRELQPDGVGRLLWIGGQRQR</sequence>
<dbReference type="AlphaFoldDB" id="A0A9W6EY99"/>
<feature type="region of interest" description="Disordered" evidence="1">
    <location>
        <begin position="30"/>
        <end position="59"/>
    </location>
</feature>
<feature type="compositionally biased region" description="Gly residues" evidence="1">
    <location>
        <begin position="30"/>
        <end position="39"/>
    </location>
</feature>
<evidence type="ECO:0000313" key="3">
    <source>
        <dbReference type="Proteomes" id="UP001165080"/>
    </source>
</evidence>
<evidence type="ECO:0000256" key="1">
    <source>
        <dbReference type="SAM" id="MobiDB-lite"/>
    </source>
</evidence>
<accession>A0A9W6EY99</accession>
<dbReference type="EMBL" id="BRXU01000002">
    <property type="protein sequence ID" value="GLC49527.1"/>
    <property type="molecule type" value="Genomic_DNA"/>
</dbReference>
<dbReference type="Proteomes" id="UP001165080">
    <property type="component" value="Unassembled WGS sequence"/>
</dbReference>
<evidence type="ECO:0000313" key="2">
    <source>
        <dbReference type="EMBL" id="GLC49527.1"/>
    </source>
</evidence>
<organism evidence="2 3">
    <name type="scientific">Pleodorina starrii</name>
    <dbReference type="NCBI Taxonomy" id="330485"/>
    <lineage>
        <taxon>Eukaryota</taxon>
        <taxon>Viridiplantae</taxon>
        <taxon>Chlorophyta</taxon>
        <taxon>core chlorophytes</taxon>
        <taxon>Chlorophyceae</taxon>
        <taxon>CS clade</taxon>
        <taxon>Chlamydomonadales</taxon>
        <taxon>Volvocaceae</taxon>
        <taxon>Pleodorina</taxon>
    </lineage>
</organism>
<reference evidence="2 3" key="1">
    <citation type="journal article" date="2023" name="Commun. Biol.">
        <title>Reorganization of the ancestral sex-determining regions during the evolution of trioecy in Pleodorina starrii.</title>
        <authorList>
            <person name="Takahashi K."/>
            <person name="Suzuki S."/>
            <person name="Kawai-Toyooka H."/>
            <person name="Yamamoto K."/>
            <person name="Hamaji T."/>
            <person name="Ootsuki R."/>
            <person name="Yamaguchi H."/>
            <person name="Kawachi M."/>
            <person name="Higashiyama T."/>
            <person name="Nozaki H."/>
        </authorList>
    </citation>
    <scope>NUCLEOTIDE SEQUENCE [LARGE SCALE GENOMIC DNA]</scope>
    <source>
        <strain evidence="2 3">NIES-4479</strain>
    </source>
</reference>